<evidence type="ECO:0000256" key="5">
    <source>
        <dbReference type="ARBA" id="ARBA00022801"/>
    </source>
</evidence>
<dbReference type="PANTHER" id="PTHR31290">
    <property type="entry name" value="UV-DAMAGE ENDONUCLEASE"/>
    <property type="match status" value="1"/>
</dbReference>
<dbReference type="InterPro" id="IPR004601">
    <property type="entry name" value="UvdE"/>
</dbReference>
<dbReference type="Proteomes" id="UP000238801">
    <property type="component" value="Unassembled WGS sequence"/>
</dbReference>
<dbReference type="NCBIfam" id="TIGR00629">
    <property type="entry name" value="uvde"/>
    <property type="match status" value="1"/>
</dbReference>
<keyword evidence="4" id="KW-0228">DNA excision</keyword>
<feature type="compositionally biased region" description="Basic and acidic residues" evidence="7">
    <location>
        <begin position="244"/>
        <end position="253"/>
    </location>
</feature>
<gene>
    <name evidence="8" type="ORF">BCF33_2217</name>
</gene>
<reference evidence="8 9" key="1">
    <citation type="submission" date="2018-03" db="EMBL/GenBank/DDBJ databases">
        <title>Genomic Encyclopedia of Archaeal and Bacterial Type Strains, Phase II (KMG-II): from individual species to whole genera.</title>
        <authorList>
            <person name="Goeker M."/>
        </authorList>
    </citation>
    <scope>NUCLEOTIDE SEQUENCE [LARGE SCALE GENOMIC DNA]</scope>
    <source>
        <strain evidence="8 9">DSM 29318</strain>
    </source>
</reference>
<evidence type="ECO:0000256" key="2">
    <source>
        <dbReference type="ARBA" id="ARBA00022759"/>
    </source>
</evidence>
<keyword evidence="2 8" id="KW-0255">Endonuclease</keyword>
<proteinExistence type="predicted"/>
<keyword evidence="9" id="KW-1185">Reference proteome</keyword>
<feature type="region of interest" description="Disordered" evidence="7">
    <location>
        <begin position="241"/>
        <end position="262"/>
    </location>
</feature>
<evidence type="ECO:0000256" key="4">
    <source>
        <dbReference type="ARBA" id="ARBA00022769"/>
    </source>
</evidence>
<dbReference type="Gene3D" id="3.20.20.150">
    <property type="entry name" value="Divalent-metal-dependent TIM barrel enzymes"/>
    <property type="match status" value="1"/>
</dbReference>
<dbReference type="SUPFAM" id="SSF51658">
    <property type="entry name" value="Xylose isomerase-like"/>
    <property type="match status" value="1"/>
</dbReference>
<dbReference type="OrthoDB" id="9782576at2"/>
<name>A0A2T0X321_9RHOB</name>
<keyword evidence="5" id="KW-0378">Hydrolase</keyword>
<organism evidence="8 9">
    <name type="scientific">Hasllibacter halocynthiae</name>
    <dbReference type="NCBI Taxonomy" id="595589"/>
    <lineage>
        <taxon>Bacteria</taxon>
        <taxon>Pseudomonadati</taxon>
        <taxon>Pseudomonadota</taxon>
        <taxon>Alphaproteobacteria</taxon>
        <taxon>Rhodobacterales</taxon>
        <taxon>Roseobacteraceae</taxon>
        <taxon>Hasllibacter</taxon>
    </lineage>
</organism>
<dbReference type="PANTHER" id="PTHR31290:SF5">
    <property type="entry name" value="UV-DAMAGE ENDONUCLEASE"/>
    <property type="match status" value="1"/>
</dbReference>
<evidence type="ECO:0000313" key="9">
    <source>
        <dbReference type="Proteomes" id="UP000238801"/>
    </source>
</evidence>
<keyword evidence="6" id="KW-0234">DNA repair</keyword>
<evidence type="ECO:0000256" key="3">
    <source>
        <dbReference type="ARBA" id="ARBA00022763"/>
    </source>
</evidence>
<evidence type="ECO:0000313" key="8">
    <source>
        <dbReference type="EMBL" id="PRY93349.1"/>
    </source>
</evidence>
<keyword evidence="1" id="KW-0540">Nuclease</keyword>
<dbReference type="InterPro" id="IPR036237">
    <property type="entry name" value="Xyl_isomerase-like_sf"/>
</dbReference>
<dbReference type="GO" id="GO:0016787">
    <property type="term" value="F:hydrolase activity"/>
    <property type="evidence" value="ECO:0007669"/>
    <property type="project" value="UniProtKB-KW"/>
</dbReference>
<evidence type="ECO:0000256" key="7">
    <source>
        <dbReference type="SAM" id="MobiDB-lite"/>
    </source>
</evidence>
<evidence type="ECO:0000256" key="1">
    <source>
        <dbReference type="ARBA" id="ARBA00022722"/>
    </source>
</evidence>
<keyword evidence="3" id="KW-0227">DNA damage</keyword>
<comment type="caution">
    <text evidence="8">The sequence shown here is derived from an EMBL/GenBank/DDBJ whole genome shotgun (WGS) entry which is preliminary data.</text>
</comment>
<dbReference type="EMBL" id="PVTT01000002">
    <property type="protein sequence ID" value="PRY93349.1"/>
    <property type="molecule type" value="Genomic_DNA"/>
</dbReference>
<dbReference type="GO" id="GO:0009411">
    <property type="term" value="P:response to UV"/>
    <property type="evidence" value="ECO:0007669"/>
    <property type="project" value="InterPro"/>
</dbReference>
<protein>
    <submittedName>
        <fullName evidence="8">UV-damage endonuclease</fullName>
    </submittedName>
</protein>
<dbReference type="GO" id="GO:0006289">
    <property type="term" value="P:nucleotide-excision repair"/>
    <property type="evidence" value="ECO:0007669"/>
    <property type="project" value="InterPro"/>
</dbReference>
<dbReference type="AlphaFoldDB" id="A0A2T0X321"/>
<accession>A0A2T0X321</accession>
<dbReference type="GO" id="GO:0004519">
    <property type="term" value="F:endonuclease activity"/>
    <property type="evidence" value="ECO:0007669"/>
    <property type="project" value="UniProtKB-KW"/>
</dbReference>
<sequence>MHAHDPQRLGFPVKVLARPDLKSNDSRRWKNAPHLKVSLEYLDAILDHCAARGIRMYRMSSDLAPYATHPDMPQFHGMVEDSAGELAAIGAKAERLDVRLSFHPPQFILLNTPDEAVLEKSVNDLASSARILDLMGLGPEAVIVIHVGGTYGDREASRARWAATWDRLPEPVRRRLVLENDDIRFSATDTLWIHERTGVPLVFDHQHWWCLHEPEEELVSAFAACLATWPDGVRPKMHFSSPRTETRMLERKDRKTGKPKLVPAPPIWTGHADYVQPFEFIRFLRDAEGLVFDVMIEAKQKDLALERLRADLARYAPDVAARFGVEGASEAAE</sequence>
<dbReference type="Pfam" id="PF03851">
    <property type="entry name" value="UvdE"/>
    <property type="match status" value="1"/>
</dbReference>
<evidence type="ECO:0000256" key="6">
    <source>
        <dbReference type="ARBA" id="ARBA00023204"/>
    </source>
</evidence>